<feature type="compositionally biased region" description="Low complexity" evidence="1">
    <location>
        <begin position="74"/>
        <end position="100"/>
    </location>
</feature>
<feature type="compositionally biased region" description="Basic residues" evidence="1">
    <location>
        <begin position="106"/>
        <end position="118"/>
    </location>
</feature>
<dbReference type="AlphaFoldDB" id="A0A6V7PN87"/>
<name>A0A6V7PN87_ANACO</name>
<dbReference type="Gene3D" id="3.40.50.410">
    <property type="entry name" value="von Willebrand factor, type A domain"/>
    <property type="match status" value="1"/>
</dbReference>
<evidence type="ECO:0000256" key="1">
    <source>
        <dbReference type="SAM" id="MobiDB-lite"/>
    </source>
</evidence>
<dbReference type="InterPro" id="IPR036465">
    <property type="entry name" value="vWFA_dom_sf"/>
</dbReference>
<dbReference type="SMART" id="SM00327">
    <property type="entry name" value="VWA"/>
    <property type="match status" value="1"/>
</dbReference>
<evidence type="ECO:0000313" key="3">
    <source>
        <dbReference type="EMBL" id="CAD1832300.1"/>
    </source>
</evidence>
<protein>
    <recommendedName>
        <fullName evidence="2">VWFA domain-containing protein</fullName>
    </recommendedName>
</protein>
<dbReference type="Pfam" id="PF13768">
    <property type="entry name" value="VWA_3"/>
    <property type="match status" value="1"/>
</dbReference>
<feature type="domain" description="VWFA" evidence="2">
    <location>
        <begin position="379"/>
        <end position="557"/>
    </location>
</feature>
<dbReference type="PROSITE" id="PS50234">
    <property type="entry name" value="VWFA"/>
    <property type="match status" value="1"/>
</dbReference>
<dbReference type="PANTHER" id="PTHR46503:SF1">
    <property type="entry name" value="INTER-ALPHA-TRYPSIN INHIBITOR HEAVY CHAIN-LIKE PROTEIN"/>
    <property type="match status" value="1"/>
</dbReference>
<reference evidence="3" key="1">
    <citation type="submission" date="2020-07" db="EMBL/GenBank/DDBJ databases">
        <authorList>
            <person name="Lin J."/>
        </authorList>
    </citation>
    <scope>NUCLEOTIDE SEQUENCE</scope>
</reference>
<dbReference type="EMBL" id="LR862150">
    <property type="protein sequence ID" value="CAD1832300.1"/>
    <property type="molecule type" value="Genomic_DNA"/>
</dbReference>
<dbReference type="PANTHER" id="PTHR46503">
    <property type="entry name" value="INTER-ALPHA-TRYPSIN INHIBITOR HEAVY CHAIN-LIKE PROTEIN"/>
    <property type="match status" value="1"/>
</dbReference>
<feature type="compositionally biased region" description="Low complexity" evidence="1">
    <location>
        <begin position="29"/>
        <end position="43"/>
    </location>
</feature>
<dbReference type="InterPro" id="IPR002035">
    <property type="entry name" value="VWF_A"/>
</dbReference>
<gene>
    <name evidence="3" type="ORF">CB5_LOCUS15511</name>
</gene>
<sequence length="802" mass="88971">MLALSLGKRFPFPFPFHIPHPLPSRLSLISSSSSSSPLIPRGRSGVRDRRGHGERRRVRGLRRGRAQAGEADRGTAAAPGPAAPRSGDGAVDGVGDDAPGGAHGVRGGRRPRERRQPRRPQLPAPRVRALRPPALIPLQLKEIALEVECLLGEAFVVARGRWWVHCIMRNRSCDCRLAVPMGEQGSIQGIEVNVGKRSYATQVIETEEQSTEKISKFEAGGFLKPDLFFLTIREVDGGSDISFTIRWSQKLQYADGLFSVDIPFRFPHYVNPISKIFTKKEKIQLTLNSGTGKEVLLQRTSHAFKEKGRLGEKMVFLYESPVENWSDQDIHFSYSVYSGDLFGGILLQSPPLQDIDQRDMFCLFLYPGNNQKRKVFQKAVVFIVDTSGSMQGKPLENVRSAVSAALLEMGHGDSFNIIAFNGELRSFSSYLEPATEEMVENAKRWMSTNFVAEGGTEISHPLNEAISLLSRTRDSLPHIFLITDGAVEDERNICSTMRTQLTSRGSISPRISTFGIGPYCNHYFLQMLASIGRGQYDAAYDTDLIENRMQQWFRRSLSTLVADVTIDAFSLLDEIEVYPCDIPDISAHYPVFVSGRYQGKFPDSLKAKGYLADMSEIAIDLKVHNAKDIPLEKVLVKQQIDLLTAQAWFSESKQLEKKVSNLSIRSSFPSEYTYMILLQTDSEKLDTEKEVKKGESRKLPAPDARLPALVRGVNIGFGNIIATRENLPPGFGEAKPPETFEIINKAVNCCGSLADSCCCMCCIKTCSKINDQCFLAITQLCAALSCLACFECCSELCCSGSD</sequence>
<dbReference type="SUPFAM" id="SSF53300">
    <property type="entry name" value="vWA-like"/>
    <property type="match status" value="1"/>
</dbReference>
<feature type="compositionally biased region" description="Basic residues" evidence="1">
    <location>
        <begin position="49"/>
        <end position="65"/>
    </location>
</feature>
<organism evidence="3">
    <name type="scientific">Ananas comosus var. bracteatus</name>
    <name type="common">red pineapple</name>
    <dbReference type="NCBI Taxonomy" id="296719"/>
    <lineage>
        <taxon>Eukaryota</taxon>
        <taxon>Viridiplantae</taxon>
        <taxon>Streptophyta</taxon>
        <taxon>Embryophyta</taxon>
        <taxon>Tracheophyta</taxon>
        <taxon>Spermatophyta</taxon>
        <taxon>Magnoliopsida</taxon>
        <taxon>Liliopsida</taxon>
        <taxon>Poales</taxon>
        <taxon>Bromeliaceae</taxon>
        <taxon>Bromelioideae</taxon>
        <taxon>Ananas</taxon>
    </lineage>
</organism>
<dbReference type="CDD" id="cd01461">
    <property type="entry name" value="vWA_interalpha_trypsin_inhibitor"/>
    <property type="match status" value="1"/>
</dbReference>
<feature type="region of interest" description="Disordered" evidence="1">
    <location>
        <begin position="29"/>
        <end position="127"/>
    </location>
</feature>
<accession>A0A6V7PN87</accession>
<proteinExistence type="predicted"/>
<evidence type="ECO:0000259" key="2">
    <source>
        <dbReference type="PROSITE" id="PS50234"/>
    </source>
</evidence>